<evidence type="ECO:0000256" key="3">
    <source>
        <dbReference type="ARBA" id="ARBA00022679"/>
    </source>
</evidence>
<dbReference type="HOGENOM" id="CLU_000288_63_0_1"/>
<dbReference type="eggNOG" id="KOG0590">
    <property type="taxonomic scope" value="Eukaryota"/>
</dbReference>
<evidence type="ECO:0000313" key="12">
    <source>
        <dbReference type="EMBL" id="EER31410.1"/>
    </source>
</evidence>
<dbReference type="OrthoDB" id="4062651at2759"/>
<dbReference type="SMART" id="SM00220">
    <property type="entry name" value="S_TKc"/>
    <property type="match status" value="1"/>
</dbReference>
<feature type="binding site" evidence="9">
    <location>
        <position position="49"/>
    </location>
    <ligand>
        <name>ATP</name>
        <dbReference type="ChEBI" id="CHEBI:30616"/>
    </ligand>
</feature>
<comment type="catalytic activity">
    <reaction evidence="8">
        <text>L-seryl-[protein] + ATP = O-phospho-L-seryl-[protein] + ADP + H(+)</text>
        <dbReference type="Rhea" id="RHEA:17989"/>
        <dbReference type="Rhea" id="RHEA-COMP:9863"/>
        <dbReference type="Rhea" id="RHEA-COMP:11604"/>
        <dbReference type="ChEBI" id="CHEBI:15378"/>
        <dbReference type="ChEBI" id="CHEBI:29999"/>
        <dbReference type="ChEBI" id="CHEBI:30616"/>
        <dbReference type="ChEBI" id="CHEBI:83421"/>
        <dbReference type="ChEBI" id="CHEBI:456216"/>
        <dbReference type="EC" id="2.7.11.1"/>
    </reaction>
</comment>
<comment type="similarity">
    <text evidence="10">Belongs to the protein kinase superfamily.</text>
</comment>
<keyword evidence="2 10" id="KW-0723">Serine/threonine-protein kinase</keyword>
<dbReference type="GeneID" id="8299296"/>
<evidence type="ECO:0000313" key="13">
    <source>
        <dbReference type="Proteomes" id="UP000002037"/>
    </source>
</evidence>
<dbReference type="Pfam" id="PF00069">
    <property type="entry name" value="Pkinase"/>
    <property type="match status" value="1"/>
</dbReference>
<dbReference type="Gene3D" id="3.30.200.20">
    <property type="entry name" value="Phosphorylase Kinase, domain 1"/>
    <property type="match status" value="1"/>
</dbReference>
<evidence type="ECO:0000256" key="10">
    <source>
        <dbReference type="RuleBase" id="RU000304"/>
    </source>
</evidence>
<dbReference type="SUPFAM" id="SSF56112">
    <property type="entry name" value="Protein kinase-like (PK-like)"/>
    <property type="match status" value="1"/>
</dbReference>
<dbReference type="Proteomes" id="UP000002037">
    <property type="component" value="Unassembled WGS sequence"/>
</dbReference>
<dbReference type="VEuPathDB" id="FungiDB:CTRG_05140"/>
<dbReference type="GO" id="GO:0005634">
    <property type="term" value="C:nucleus"/>
    <property type="evidence" value="ECO:0007669"/>
    <property type="project" value="TreeGrafter"/>
</dbReference>
<dbReference type="PROSITE" id="PS00108">
    <property type="entry name" value="PROTEIN_KINASE_ST"/>
    <property type="match status" value="1"/>
</dbReference>
<dbReference type="PIRSF" id="PIRSF000654">
    <property type="entry name" value="Integrin-linked_kinase"/>
    <property type="match status" value="1"/>
</dbReference>
<accession>C5MGE7</accession>
<dbReference type="PROSITE" id="PS00107">
    <property type="entry name" value="PROTEIN_KINASE_ATP"/>
    <property type="match status" value="1"/>
</dbReference>
<organism evidence="12 13">
    <name type="scientific">Candida tropicalis (strain ATCC MYA-3404 / T1)</name>
    <name type="common">Yeast</name>
    <dbReference type="NCBI Taxonomy" id="294747"/>
    <lineage>
        <taxon>Eukaryota</taxon>
        <taxon>Fungi</taxon>
        <taxon>Dikarya</taxon>
        <taxon>Ascomycota</taxon>
        <taxon>Saccharomycotina</taxon>
        <taxon>Pichiomycetes</taxon>
        <taxon>Debaryomycetaceae</taxon>
        <taxon>Candida/Lodderomyces clade</taxon>
        <taxon>Candida</taxon>
    </lineage>
</organism>
<dbReference type="EMBL" id="GG692401">
    <property type="protein sequence ID" value="EER31410.1"/>
    <property type="molecule type" value="Genomic_DNA"/>
</dbReference>
<evidence type="ECO:0000256" key="6">
    <source>
        <dbReference type="ARBA" id="ARBA00022840"/>
    </source>
</evidence>
<dbReference type="GO" id="GO:0005737">
    <property type="term" value="C:cytoplasm"/>
    <property type="evidence" value="ECO:0007669"/>
    <property type="project" value="TreeGrafter"/>
</dbReference>
<comment type="catalytic activity">
    <reaction evidence="7">
        <text>L-threonyl-[protein] + ATP = O-phospho-L-threonyl-[protein] + ADP + H(+)</text>
        <dbReference type="Rhea" id="RHEA:46608"/>
        <dbReference type="Rhea" id="RHEA-COMP:11060"/>
        <dbReference type="Rhea" id="RHEA-COMP:11605"/>
        <dbReference type="ChEBI" id="CHEBI:15378"/>
        <dbReference type="ChEBI" id="CHEBI:30013"/>
        <dbReference type="ChEBI" id="CHEBI:30616"/>
        <dbReference type="ChEBI" id="CHEBI:61977"/>
        <dbReference type="ChEBI" id="CHEBI:456216"/>
        <dbReference type="EC" id="2.7.11.1"/>
    </reaction>
</comment>
<gene>
    <name evidence="12" type="ORF">CTRG_05140</name>
</gene>
<dbReference type="GO" id="GO:0004674">
    <property type="term" value="F:protein serine/threonine kinase activity"/>
    <property type="evidence" value="ECO:0007669"/>
    <property type="project" value="UniProtKB-KW"/>
</dbReference>
<keyword evidence="13" id="KW-1185">Reference proteome</keyword>
<dbReference type="KEGG" id="ctp:CTRG_05140"/>
<dbReference type="AlphaFoldDB" id="C5MGE7"/>
<dbReference type="InterPro" id="IPR008271">
    <property type="entry name" value="Ser/Thr_kinase_AS"/>
</dbReference>
<keyword evidence="4 9" id="KW-0547">Nucleotide-binding</keyword>
<evidence type="ECO:0000259" key="11">
    <source>
        <dbReference type="PROSITE" id="PS50011"/>
    </source>
</evidence>
<evidence type="ECO:0000256" key="1">
    <source>
        <dbReference type="ARBA" id="ARBA00012513"/>
    </source>
</evidence>
<sequence>MVLKNIFKRDDKVKFSKNDTKVSILGKGVSGSVELYQSKSNPEFKYAVKIYHSRESYENKKDYKVRILHEYNIISQISHPNIIRAYDYDVSLSGSIIKVFLEAGSSNLFQLLKPPVDINEMLDIWKQIVSGVSYLHHENVCHRDLKLENIVFNSSHSQIKIIDFATAQKLTNDNSESVGLVGSEKYASPEMYTSIKYDGKLADVWSLGIILYYLLVRKLPWSSATWNNPEYQQYSSSSNRTAIFDNEYPPSLVQITSQILEPNPQLRVNCGDIQKFIEQISNKL</sequence>
<feature type="domain" description="Protein kinase" evidence="11">
    <location>
        <begin position="19"/>
        <end position="277"/>
    </location>
</feature>
<dbReference type="InterPro" id="IPR017441">
    <property type="entry name" value="Protein_kinase_ATP_BS"/>
</dbReference>
<reference evidence="12 13" key="1">
    <citation type="journal article" date="2009" name="Nature">
        <title>Evolution of pathogenicity and sexual reproduction in eight Candida genomes.</title>
        <authorList>
            <person name="Butler G."/>
            <person name="Rasmussen M.D."/>
            <person name="Lin M.F."/>
            <person name="Santos M.A."/>
            <person name="Sakthikumar S."/>
            <person name="Munro C.A."/>
            <person name="Rheinbay E."/>
            <person name="Grabherr M."/>
            <person name="Forche A."/>
            <person name="Reedy J.L."/>
            <person name="Agrafioti I."/>
            <person name="Arnaud M.B."/>
            <person name="Bates S."/>
            <person name="Brown A.J."/>
            <person name="Brunke S."/>
            <person name="Costanzo M.C."/>
            <person name="Fitzpatrick D.A."/>
            <person name="de Groot P.W."/>
            <person name="Harris D."/>
            <person name="Hoyer L.L."/>
            <person name="Hube B."/>
            <person name="Klis F.M."/>
            <person name="Kodira C."/>
            <person name="Lennard N."/>
            <person name="Logue M.E."/>
            <person name="Martin R."/>
            <person name="Neiman A.M."/>
            <person name="Nikolaou E."/>
            <person name="Quail M.A."/>
            <person name="Quinn J."/>
            <person name="Santos M.C."/>
            <person name="Schmitzberger F.F."/>
            <person name="Sherlock G."/>
            <person name="Shah P."/>
            <person name="Silverstein K.A."/>
            <person name="Skrzypek M.S."/>
            <person name="Soll D."/>
            <person name="Staggs R."/>
            <person name="Stansfield I."/>
            <person name="Stumpf M.P."/>
            <person name="Sudbery P.E."/>
            <person name="Srikantha T."/>
            <person name="Zeng Q."/>
            <person name="Berman J."/>
            <person name="Berriman M."/>
            <person name="Heitman J."/>
            <person name="Gow N.A."/>
            <person name="Lorenz M.C."/>
            <person name="Birren B.W."/>
            <person name="Kellis M."/>
            <person name="Cuomo C.A."/>
        </authorList>
    </citation>
    <scope>NUCLEOTIDE SEQUENCE [LARGE SCALE GENOMIC DNA]</scope>
    <source>
        <strain evidence="13">ATCC MYA-3404 / T1</strain>
    </source>
</reference>
<dbReference type="EC" id="2.7.11.1" evidence="1"/>
<evidence type="ECO:0000256" key="5">
    <source>
        <dbReference type="ARBA" id="ARBA00022777"/>
    </source>
</evidence>
<evidence type="ECO:0000256" key="2">
    <source>
        <dbReference type="ARBA" id="ARBA00022527"/>
    </source>
</evidence>
<dbReference type="RefSeq" id="XP_002550842.1">
    <property type="nucleotide sequence ID" value="XM_002550796.1"/>
</dbReference>
<protein>
    <recommendedName>
        <fullName evidence="1">non-specific serine/threonine protein kinase</fullName>
        <ecNumber evidence="1">2.7.11.1</ecNumber>
    </recommendedName>
</protein>
<evidence type="ECO:0000256" key="9">
    <source>
        <dbReference type="PROSITE-ProRule" id="PRU10141"/>
    </source>
</evidence>
<keyword evidence="6 9" id="KW-0067">ATP-binding</keyword>
<dbReference type="GO" id="GO:0005524">
    <property type="term" value="F:ATP binding"/>
    <property type="evidence" value="ECO:0007669"/>
    <property type="project" value="UniProtKB-UniRule"/>
</dbReference>
<dbReference type="Gene3D" id="1.10.510.10">
    <property type="entry name" value="Transferase(Phosphotransferase) domain 1"/>
    <property type="match status" value="1"/>
</dbReference>
<evidence type="ECO:0000256" key="8">
    <source>
        <dbReference type="ARBA" id="ARBA00048679"/>
    </source>
</evidence>
<proteinExistence type="inferred from homology"/>
<evidence type="ECO:0000256" key="4">
    <source>
        <dbReference type="ARBA" id="ARBA00022741"/>
    </source>
</evidence>
<dbReference type="PANTHER" id="PTHR24343">
    <property type="entry name" value="SERINE/THREONINE KINASE"/>
    <property type="match status" value="1"/>
</dbReference>
<dbReference type="GO" id="GO:0030447">
    <property type="term" value="P:filamentous growth"/>
    <property type="evidence" value="ECO:0007669"/>
    <property type="project" value="UniProtKB-ARBA"/>
</dbReference>
<keyword evidence="5" id="KW-0418">Kinase</keyword>
<keyword evidence="3" id="KW-0808">Transferase</keyword>
<evidence type="ECO:0000256" key="7">
    <source>
        <dbReference type="ARBA" id="ARBA00047899"/>
    </source>
</evidence>
<dbReference type="STRING" id="294747.C5MGE7"/>
<dbReference type="InterPro" id="IPR000719">
    <property type="entry name" value="Prot_kinase_dom"/>
</dbReference>
<dbReference type="PANTHER" id="PTHR24343:SF541">
    <property type="entry name" value="SERINE_THREONINE-PROTEIN KINASE SKS1-RELATED"/>
    <property type="match status" value="1"/>
</dbReference>
<name>C5MGE7_CANTT</name>
<dbReference type="PROSITE" id="PS50011">
    <property type="entry name" value="PROTEIN_KINASE_DOM"/>
    <property type="match status" value="1"/>
</dbReference>
<dbReference type="InterPro" id="IPR011009">
    <property type="entry name" value="Kinase-like_dom_sf"/>
</dbReference>